<keyword evidence="3" id="KW-1185">Reference proteome</keyword>
<accession>A0A850HI87</accession>
<dbReference type="InterPro" id="IPR009875">
    <property type="entry name" value="PilZ_domain"/>
</dbReference>
<comment type="caution">
    <text evidence="2">The sequence shown here is derived from an EMBL/GenBank/DDBJ whole genome shotgun (WGS) entry which is preliminary data.</text>
</comment>
<dbReference type="Pfam" id="PF07238">
    <property type="entry name" value="PilZ"/>
    <property type="match status" value="1"/>
</dbReference>
<reference evidence="2 3" key="1">
    <citation type="submission" date="2020-06" db="EMBL/GenBank/DDBJ databases">
        <title>Altererythrobacter lutimaris sp. nov., a marine bacterium isolated from a tidal flat.</title>
        <authorList>
            <person name="Kim D."/>
            <person name="Yoo Y."/>
            <person name="Kim J.-J."/>
        </authorList>
    </citation>
    <scope>NUCLEOTIDE SEQUENCE [LARGE SCALE GENOMIC DNA]</scope>
    <source>
        <strain evidence="2 3">JGD-16</strain>
    </source>
</reference>
<proteinExistence type="predicted"/>
<dbReference type="RefSeq" id="WP_176273335.1">
    <property type="nucleotide sequence ID" value="NZ_JABWTA010000001.1"/>
</dbReference>
<dbReference type="EMBL" id="JABWTA010000001">
    <property type="protein sequence ID" value="NVE95142.1"/>
    <property type="molecule type" value="Genomic_DNA"/>
</dbReference>
<protein>
    <submittedName>
        <fullName evidence="2">PilZ domain-containing protein</fullName>
    </submittedName>
</protein>
<name>A0A850HI87_9SPHN</name>
<dbReference type="SUPFAM" id="SSF141371">
    <property type="entry name" value="PilZ domain-like"/>
    <property type="match status" value="1"/>
</dbReference>
<organism evidence="2 3">
    <name type="scientific">Altererythrobacter lutimaris</name>
    <dbReference type="NCBI Taxonomy" id="2743979"/>
    <lineage>
        <taxon>Bacteria</taxon>
        <taxon>Pseudomonadati</taxon>
        <taxon>Pseudomonadota</taxon>
        <taxon>Alphaproteobacteria</taxon>
        <taxon>Sphingomonadales</taxon>
        <taxon>Erythrobacteraceae</taxon>
        <taxon>Altererythrobacter</taxon>
    </lineage>
</organism>
<evidence type="ECO:0000259" key="1">
    <source>
        <dbReference type="Pfam" id="PF07238"/>
    </source>
</evidence>
<feature type="domain" description="PilZ" evidence="1">
    <location>
        <begin position="3"/>
        <end position="91"/>
    </location>
</feature>
<dbReference type="Gene3D" id="2.40.10.220">
    <property type="entry name" value="predicted glycosyltransferase like domains"/>
    <property type="match status" value="1"/>
</dbReference>
<sequence length="115" mass="12748">MKTRKTSRKELQALAGCRNSNGREWQSLLADVSDGGCKLLDPSEQIRKGERLHLYFANTGPHMVQATWRRGDQVGLEFRSPLSDELLQKLAAQDWSAIGAEIPDGAPGVEALRFV</sequence>
<gene>
    <name evidence="2" type="ORF">HUO12_09555</name>
</gene>
<dbReference type="GO" id="GO:0035438">
    <property type="term" value="F:cyclic-di-GMP binding"/>
    <property type="evidence" value="ECO:0007669"/>
    <property type="project" value="InterPro"/>
</dbReference>
<dbReference type="AlphaFoldDB" id="A0A850HI87"/>
<evidence type="ECO:0000313" key="2">
    <source>
        <dbReference type="EMBL" id="NVE95142.1"/>
    </source>
</evidence>
<dbReference type="Proteomes" id="UP000546031">
    <property type="component" value="Unassembled WGS sequence"/>
</dbReference>
<evidence type="ECO:0000313" key="3">
    <source>
        <dbReference type="Proteomes" id="UP000546031"/>
    </source>
</evidence>